<accession>A0ABU3K5K3</accession>
<keyword evidence="4" id="KW-1185">Reference proteome</keyword>
<comment type="caution">
    <text evidence="3">The sequence shown here is derived from an EMBL/GenBank/DDBJ whole genome shotgun (WGS) entry which is preliminary data.</text>
</comment>
<reference evidence="3 4" key="1">
    <citation type="journal article" date="2023" name="ISME J.">
        <title>Cultivation and genomic characterization of novel and ubiquitous marine nitrite-oxidizing bacteria from the Nitrospirales.</title>
        <authorList>
            <person name="Mueller A.J."/>
            <person name="Daebeler A."/>
            <person name="Herbold C.W."/>
            <person name="Kirkegaard R.H."/>
            <person name="Daims H."/>
        </authorList>
    </citation>
    <scope>NUCLEOTIDE SEQUENCE [LARGE SCALE GENOMIC DNA]</scope>
    <source>
        <strain evidence="3 4">EB</strain>
    </source>
</reference>
<dbReference type="Gene3D" id="3.40.50.720">
    <property type="entry name" value="NAD(P)-binding Rossmann-like Domain"/>
    <property type="match status" value="1"/>
</dbReference>
<gene>
    <name evidence="3" type="ORF">PPG34_04755</name>
</gene>
<dbReference type="SUPFAM" id="SSF51735">
    <property type="entry name" value="NAD(P)-binding Rossmann-fold domains"/>
    <property type="match status" value="1"/>
</dbReference>
<feature type="domain" description="Polysaccharide biosynthesis protein CapD-like" evidence="2">
    <location>
        <begin position="8"/>
        <end position="298"/>
    </location>
</feature>
<evidence type="ECO:0000256" key="1">
    <source>
        <dbReference type="ARBA" id="ARBA00007430"/>
    </source>
</evidence>
<organism evidence="3 4">
    <name type="scientific">Candidatus Nitronereus thalassa</name>
    <dbReference type="NCBI Taxonomy" id="3020898"/>
    <lineage>
        <taxon>Bacteria</taxon>
        <taxon>Pseudomonadati</taxon>
        <taxon>Nitrospirota</taxon>
        <taxon>Nitrospiria</taxon>
        <taxon>Nitrospirales</taxon>
        <taxon>Nitrospiraceae</taxon>
        <taxon>Candidatus Nitronereus</taxon>
    </lineage>
</organism>
<evidence type="ECO:0000259" key="2">
    <source>
        <dbReference type="Pfam" id="PF02719"/>
    </source>
</evidence>
<dbReference type="PANTHER" id="PTHR43318">
    <property type="entry name" value="UDP-N-ACETYLGLUCOSAMINE 4,6-DEHYDRATASE"/>
    <property type="match status" value="1"/>
</dbReference>
<dbReference type="InterPro" id="IPR051203">
    <property type="entry name" value="Polysaccharide_Synthase-Rel"/>
</dbReference>
<dbReference type="InterPro" id="IPR036291">
    <property type="entry name" value="NAD(P)-bd_dom_sf"/>
</dbReference>
<proteinExistence type="inferred from homology"/>
<name>A0ABU3K5K3_9BACT</name>
<dbReference type="Pfam" id="PF02719">
    <property type="entry name" value="Polysacc_synt_2"/>
    <property type="match status" value="1"/>
</dbReference>
<dbReference type="InterPro" id="IPR003869">
    <property type="entry name" value="Polysac_CapD-like"/>
</dbReference>
<comment type="similarity">
    <text evidence="1">Belongs to the polysaccharide synthase family.</text>
</comment>
<dbReference type="EMBL" id="JAQOUE010000001">
    <property type="protein sequence ID" value="MDT7041649.1"/>
    <property type="molecule type" value="Genomic_DNA"/>
</dbReference>
<dbReference type="PANTHER" id="PTHR43318:SF2">
    <property type="entry name" value="UDP-N-ACETYLGLUCOSAMINE 4,6-DEHYDRATASE (INVERTING)"/>
    <property type="match status" value="1"/>
</dbReference>
<evidence type="ECO:0000313" key="3">
    <source>
        <dbReference type="EMBL" id="MDT7041649.1"/>
    </source>
</evidence>
<protein>
    <submittedName>
        <fullName evidence="3">Polysaccharide biosynthesis protein</fullName>
    </submittedName>
</protein>
<dbReference type="RefSeq" id="WP_313831998.1">
    <property type="nucleotide sequence ID" value="NZ_JAQOUE010000001.1"/>
</dbReference>
<dbReference type="Proteomes" id="UP001250932">
    <property type="component" value="Unassembled WGS sequence"/>
</dbReference>
<evidence type="ECO:0000313" key="4">
    <source>
        <dbReference type="Proteomes" id="UP001250932"/>
    </source>
</evidence>
<sequence>MNLEDKRILITGGTGSLGKVLVSRILTGELGKPKKVIVFSRDEAKQHAMRLAYQHRKVATDEIIYRNFNELLEFWIGDVRDFHSVASVLGRIDIVFNAAALKQVPTCEYFPYEAVRTNIHGAENIVRAIRELQLSVDTVVGVSTDKACKPVNVMGMTKAIQERIFLSANLTCPSTRFICVRYGNVLASRGSVIPLFLEQIRSGGPVTITSPHMTRFLLSLDQAVDVIFAGVRNGSRGETFIPRVPSARVCDIAAVLMGEREIETKVVGIRPGEKIHEILVSEEECHRTVESGGYYVIKPILPEINKTSCVEHLLTNEYSSEANPLNLQETKEFLQKHQLSVTD</sequence>